<dbReference type="VEuPathDB" id="FungiDB:RhiirA1_542575"/>
<protein>
    <submittedName>
        <fullName evidence="1">Uncharacterized protein</fullName>
    </submittedName>
</protein>
<accession>A0A2I1FPX2</accession>
<dbReference type="AlphaFoldDB" id="A0A2I1FPX2"/>
<feature type="non-terminal residue" evidence="1">
    <location>
        <position position="150"/>
    </location>
</feature>
<comment type="caution">
    <text evidence="1">The sequence shown here is derived from an EMBL/GenBank/DDBJ whole genome shotgun (WGS) entry which is preliminary data.</text>
</comment>
<gene>
    <name evidence="1" type="ORF">RhiirA1_542575</name>
</gene>
<dbReference type="OrthoDB" id="2424170at2759"/>
<name>A0A2I1FPX2_9GLOM</name>
<proteinExistence type="predicted"/>
<evidence type="ECO:0000313" key="2">
    <source>
        <dbReference type="Proteomes" id="UP000232688"/>
    </source>
</evidence>
<dbReference type="EMBL" id="LLXH01002693">
    <property type="protein sequence ID" value="PKC55293.1"/>
    <property type="molecule type" value="Genomic_DNA"/>
</dbReference>
<reference evidence="1 2" key="2">
    <citation type="submission" date="2017-10" db="EMBL/GenBank/DDBJ databases">
        <title>Genome analyses suggest a sexual origin of heterokaryosis in a supposedly ancient asexual fungus.</title>
        <authorList>
            <person name="Corradi N."/>
            <person name="Sedzielewska K."/>
            <person name="Noel J."/>
            <person name="Charron P."/>
            <person name="Farinelli L."/>
            <person name="Marton T."/>
            <person name="Kruger M."/>
            <person name="Pelin A."/>
            <person name="Brachmann A."/>
            <person name="Corradi N."/>
        </authorList>
    </citation>
    <scope>NUCLEOTIDE SEQUENCE [LARGE SCALE GENOMIC DNA]</scope>
    <source>
        <strain evidence="1 2">A1</strain>
    </source>
</reference>
<dbReference type="VEuPathDB" id="FungiDB:RhiirFUN_011318"/>
<sequence length="150" mass="17505">MRSDSFLSLLINLQQATESILSVMMSNIIEMGISFNCYVLSSSDTFTIDIYKEEDIRYTMLGNNKYNLTVFKIGNILNFICSRNKVDVSVMRGVKLWKVNVKKSEIKKNVHTEEDIININGREMEPEELFEEYFKDELNNQNYIVSNIHI</sequence>
<dbReference type="Proteomes" id="UP000232688">
    <property type="component" value="Unassembled WGS sequence"/>
</dbReference>
<organism evidence="1 2">
    <name type="scientific">Rhizophagus irregularis</name>
    <dbReference type="NCBI Taxonomy" id="588596"/>
    <lineage>
        <taxon>Eukaryota</taxon>
        <taxon>Fungi</taxon>
        <taxon>Fungi incertae sedis</taxon>
        <taxon>Mucoromycota</taxon>
        <taxon>Glomeromycotina</taxon>
        <taxon>Glomeromycetes</taxon>
        <taxon>Glomerales</taxon>
        <taxon>Glomeraceae</taxon>
        <taxon>Rhizophagus</taxon>
    </lineage>
</organism>
<dbReference type="VEuPathDB" id="FungiDB:FUN_013761"/>
<evidence type="ECO:0000313" key="1">
    <source>
        <dbReference type="EMBL" id="PKC55293.1"/>
    </source>
</evidence>
<reference evidence="1 2" key="1">
    <citation type="submission" date="2017-10" db="EMBL/GenBank/DDBJ databases">
        <title>Extensive intraspecific genome diversity in a model arbuscular mycorrhizal fungus.</title>
        <authorList>
            <person name="Chen E.C.H."/>
            <person name="Morin E."/>
            <person name="Baudet D."/>
            <person name="Noel J."/>
            <person name="Ndikumana S."/>
            <person name="Charron P."/>
            <person name="St-Onge C."/>
            <person name="Giorgi J."/>
            <person name="Grigoriev I.V."/>
            <person name="Roux C."/>
            <person name="Martin F.M."/>
            <person name="Corradi N."/>
        </authorList>
    </citation>
    <scope>NUCLEOTIDE SEQUENCE [LARGE SCALE GENOMIC DNA]</scope>
    <source>
        <strain evidence="1 2">A1</strain>
    </source>
</reference>